<evidence type="ECO:0000313" key="2">
    <source>
        <dbReference type="Proteomes" id="UP000736672"/>
    </source>
</evidence>
<dbReference type="EMBL" id="JAGTJS010000013">
    <property type="protein sequence ID" value="KAH7249393.1"/>
    <property type="molecule type" value="Genomic_DNA"/>
</dbReference>
<name>A0A9P9H1F9_FUSSL</name>
<keyword evidence="2" id="KW-1185">Reference proteome</keyword>
<organism evidence="1 2">
    <name type="scientific">Fusarium solani</name>
    <name type="common">Filamentous fungus</name>
    <dbReference type="NCBI Taxonomy" id="169388"/>
    <lineage>
        <taxon>Eukaryota</taxon>
        <taxon>Fungi</taxon>
        <taxon>Dikarya</taxon>
        <taxon>Ascomycota</taxon>
        <taxon>Pezizomycotina</taxon>
        <taxon>Sordariomycetes</taxon>
        <taxon>Hypocreomycetidae</taxon>
        <taxon>Hypocreales</taxon>
        <taxon>Nectriaceae</taxon>
        <taxon>Fusarium</taxon>
        <taxon>Fusarium solani species complex</taxon>
    </lineage>
</organism>
<protein>
    <submittedName>
        <fullName evidence="1">Uncharacterized protein</fullName>
    </submittedName>
</protein>
<comment type="caution">
    <text evidence="1">The sequence shown here is derived from an EMBL/GenBank/DDBJ whole genome shotgun (WGS) entry which is preliminary data.</text>
</comment>
<accession>A0A9P9H1F9</accession>
<sequence length="113" mass="12435">MYCLLFLFLSTHSITFLLGQFILTFTRDIINSHHLNSTTHLSRPCIHPDLRLNHPLPIHRPLIGIRKPTPPCGSSVTVAYGKNSGPGNVCPCCNSRPSYPITRTASTRLAAIG</sequence>
<dbReference type="Proteomes" id="UP000736672">
    <property type="component" value="Unassembled WGS sequence"/>
</dbReference>
<gene>
    <name evidence="1" type="ORF">B0J15DRAFT_497550</name>
</gene>
<proteinExistence type="predicted"/>
<reference evidence="1" key="1">
    <citation type="journal article" date="2021" name="Nat. Commun.">
        <title>Genetic determinants of endophytism in the Arabidopsis root mycobiome.</title>
        <authorList>
            <person name="Mesny F."/>
            <person name="Miyauchi S."/>
            <person name="Thiergart T."/>
            <person name="Pickel B."/>
            <person name="Atanasova L."/>
            <person name="Karlsson M."/>
            <person name="Huettel B."/>
            <person name="Barry K.W."/>
            <person name="Haridas S."/>
            <person name="Chen C."/>
            <person name="Bauer D."/>
            <person name="Andreopoulos W."/>
            <person name="Pangilinan J."/>
            <person name="LaButti K."/>
            <person name="Riley R."/>
            <person name="Lipzen A."/>
            <person name="Clum A."/>
            <person name="Drula E."/>
            <person name="Henrissat B."/>
            <person name="Kohler A."/>
            <person name="Grigoriev I.V."/>
            <person name="Martin F.M."/>
            <person name="Hacquard S."/>
        </authorList>
    </citation>
    <scope>NUCLEOTIDE SEQUENCE</scope>
    <source>
        <strain evidence="1">FSSC 5 MPI-SDFR-AT-0091</strain>
    </source>
</reference>
<evidence type="ECO:0000313" key="1">
    <source>
        <dbReference type="EMBL" id="KAH7249393.1"/>
    </source>
</evidence>
<dbReference type="AlphaFoldDB" id="A0A9P9H1F9"/>